<dbReference type="Proteomes" id="UP000199153">
    <property type="component" value="Unassembled WGS sequence"/>
</dbReference>
<proteinExistence type="predicted"/>
<protein>
    <submittedName>
        <fullName evidence="2">PLD-like domain-containing protein</fullName>
    </submittedName>
</protein>
<keyword evidence="3" id="KW-1185">Reference proteome</keyword>
<accession>A0A1I4YH12</accession>
<name>A0A1I4YH12_9FLAO</name>
<feature type="domain" description="Phospholipase D-like" evidence="1">
    <location>
        <begin position="18"/>
        <end position="124"/>
    </location>
</feature>
<reference evidence="2 3" key="1">
    <citation type="submission" date="2016-10" db="EMBL/GenBank/DDBJ databases">
        <authorList>
            <person name="de Groot N.N."/>
        </authorList>
    </citation>
    <scope>NUCLEOTIDE SEQUENCE [LARGE SCALE GENOMIC DNA]</scope>
    <source>
        <strain evidence="2 3">DSM 17794</strain>
    </source>
</reference>
<dbReference type="RefSeq" id="WP_093406004.1">
    <property type="nucleotide sequence ID" value="NZ_FOVL01000003.1"/>
</dbReference>
<dbReference type="EMBL" id="FOVL01000003">
    <property type="protein sequence ID" value="SFN37331.1"/>
    <property type="molecule type" value="Genomic_DNA"/>
</dbReference>
<organism evidence="2 3">
    <name type="scientific">Salegentibacter flavus</name>
    <dbReference type="NCBI Taxonomy" id="287099"/>
    <lineage>
        <taxon>Bacteria</taxon>
        <taxon>Pseudomonadati</taxon>
        <taxon>Bacteroidota</taxon>
        <taxon>Flavobacteriia</taxon>
        <taxon>Flavobacteriales</taxon>
        <taxon>Flavobacteriaceae</taxon>
        <taxon>Salegentibacter</taxon>
    </lineage>
</organism>
<sequence>MAEFLHGDDLNAELGRIFRECEEQLIIISPFIQLHSRYRDALRTKIENPKLKITIVFGKNDEKIYKSFSNEEFEFLKQFPNIEIKYEKRLHAKYYANEKSAILSSMNLYKYSQNNNIEFGIYTEATFLGNITGSITGNTLDVDAFKYFQEVINHSKTLFHKKPIYLDGNLLQKVRKKYSHSEEVIDDLSHRLVKPEKKVVKKIEKNEEKVSTEITGYCIRTGEKIPFNPEKPLTQKAFKQWNKYGDRDYSEKYCHYSGEPSKGETTVAKPILRKNWKKAMN</sequence>
<dbReference type="InterPro" id="IPR025202">
    <property type="entry name" value="PLD-like_dom"/>
</dbReference>
<dbReference type="OrthoDB" id="5500241at2"/>
<dbReference type="CDD" id="cd09176">
    <property type="entry name" value="PLDc_unchar6"/>
    <property type="match status" value="1"/>
</dbReference>
<evidence type="ECO:0000313" key="3">
    <source>
        <dbReference type="Proteomes" id="UP000199153"/>
    </source>
</evidence>
<dbReference type="AlphaFoldDB" id="A0A1I4YH12"/>
<dbReference type="InterPro" id="IPR059166">
    <property type="entry name" value="PLD-like_cat"/>
</dbReference>
<evidence type="ECO:0000313" key="2">
    <source>
        <dbReference type="EMBL" id="SFN37331.1"/>
    </source>
</evidence>
<evidence type="ECO:0000259" key="1">
    <source>
        <dbReference type="Pfam" id="PF13091"/>
    </source>
</evidence>
<dbReference type="STRING" id="287099.SAMN05660413_00730"/>
<dbReference type="Pfam" id="PF13091">
    <property type="entry name" value="PLDc_2"/>
    <property type="match status" value="1"/>
</dbReference>
<dbReference type="Gene3D" id="3.30.870.10">
    <property type="entry name" value="Endonuclease Chain A"/>
    <property type="match status" value="1"/>
</dbReference>
<gene>
    <name evidence="2" type="ORF">SAMN05660413_00730</name>
</gene>